<sequence>MRLQVKESLVHEWKEKYANIYEINIGDEEKELDLNFIYREIGRQEYNQALINFQDDITKLQEHVCNLCVLHPKYDFSSGPAGVAESLSNNIIQTSNLMEGQAEVLLQHYREEMLHFDFQVDCIIHEAFPSLSIEEISNWPINKSMYYLSRAEYILKELKGVPLQFTQEEQNPAQQNYQYNFTNETDTSQSLSKEKGENGELSEAEVIAMLEENEAKNGRYINYNPNEELDIIPELSWFKAEEELKGDFE</sequence>
<dbReference type="STRING" id="1462526.BN990_04186"/>
<dbReference type="Proteomes" id="UP000028875">
    <property type="component" value="Unassembled WGS sequence"/>
</dbReference>
<dbReference type="EMBL" id="CCDP010000003">
    <property type="protein sequence ID" value="CDQ41809.1"/>
    <property type="molecule type" value="Genomic_DNA"/>
</dbReference>
<dbReference type="OrthoDB" id="2974447at2"/>
<reference evidence="2" key="2">
    <citation type="submission" date="2014-05" db="EMBL/GenBank/DDBJ databases">
        <title>Draft genome sequence of Virgibacillus massiliensis Vm-5.</title>
        <authorList>
            <person name="Khelaifia S."/>
            <person name="Croce O."/>
            <person name="Lagier J.C."/>
            <person name="Raoult D."/>
        </authorList>
    </citation>
    <scope>NUCLEOTIDE SEQUENCE [LARGE SCALE GENOMIC DNA]</scope>
    <source>
        <strain evidence="2">Vm-5</strain>
    </source>
</reference>
<evidence type="ECO:0000313" key="2">
    <source>
        <dbReference type="Proteomes" id="UP000028875"/>
    </source>
</evidence>
<name>A0A024QH18_9BACI</name>
<comment type="caution">
    <text evidence="1">The sequence shown here is derived from an EMBL/GenBank/DDBJ whole genome shotgun (WGS) entry which is preliminary data.</text>
</comment>
<dbReference type="eggNOG" id="ENOG50349ZI">
    <property type="taxonomic scope" value="Bacteria"/>
</dbReference>
<evidence type="ECO:0000313" key="1">
    <source>
        <dbReference type="EMBL" id="CDQ41809.1"/>
    </source>
</evidence>
<dbReference type="RefSeq" id="WP_038246652.1">
    <property type="nucleotide sequence ID" value="NZ_BNER01000008.1"/>
</dbReference>
<organism evidence="1 2">
    <name type="scientific">Virgibacillus massiliensis</name>
    <dbReference type="NCBI Taxonomy" id="1462526"/>
    <lineage>
        <taxon>Bacteria</taxon>
        <taxon>Bacillati</taxon>
        <taxon>Bacillota</taxon>
        <taxon>Bacilli</taxon>
        <taxon>Bacillales</taxon>
        <taxon>Bacillaceae</taxon>
        <taxon>Virgibacillus</taxon>
    </lineage>
</organism>
<accession>A0A024QH18</accession>
<proteinExistence type="predicted"/>
<dbReference type="AlphaFoldDB" id="A0A024QH18"/>
<reference evidence="1 2" key="1">
    <citation type="submission" date="2014-03" db="EMBL/GenBank/DDBJ databases">
        <authorList>
            <person name="Urmite Genomes U."/>
        </authorList>
    </citation>
    <scope>NUCLEOTIDE SEQUENCE [LARGE SCALE GENOMIC DNA]</scope>
    <source>
        <strain evidence="1 2">Vm-5</strain>
    </source>
</reference>
<protein>
    <submittedName>
        <fullName evidence="1">Uncharacterized protein</fullName>
    </submittedName>
</protein>
<gene>
    <name evidence="1" type="ORF">BN990_04186</name>
</gene>
<keyword evidence="2" id="KW-1185">Reference proteome</keyword>